<evidence type="ECO:0000259" key="11">
    <source>
        <dbReference type="PROSITE" id="PS50887"/>
    </source>
</evidence>
<dbReference type="EMBL" id="JPEO01000001">
    <property type="protein sequence ID" value="KFZ39244.1"/>
    <property type="molecule type" value="Genomic_DNA"/>
</dbReference>
<feature type="domain" description="PAS" evidence="8">
    <location>
        <begin position="205"/>
        <end position="275"/>
    </location>
</feature>
<dbReference type="InterPro" id="IPR011620">
    <property type="entry name" value="Sig_transdc_His_kinase_LytS_TM"/>
</dbReference>
<dbReference type="PANTHER" id="PTHR44757">
    <property type="entry name" value="DIGUANYLATE CYCLASE DGCP"/>
    <property type="match status" value="1"/>
</dbReference>
<dbReference type="Gene3D" id="3.30.450.20">
    <property type="entry name" value="PAS domain"/>
    <property type="match status" value="3"/>
</dbReference>
<dbReference type="FunFam" id="3.30.70.270:FF:000001">
    <property type="entry name" value="Diguanylate cyclase domain protein"/>
    <property type="match status" value="1"/>
</dbReference>
<dbReference type="InterPro" id="IPR052155">
    <property type="entry name" value="Biofilm_reg_signaling"/>
</dbReference>
<dbReference type="SUPFAM" id="SSF141868">
    <property type="entry name" value="EAL domain-like"/>
    <property type="match status" value="1"/>
</dbReference>
<dbReference type="SUPFAM" id="SSF55785">
    <property type="entry name" value="PYP-like sensor domain (PAS domain)"/>
    <property type="match status" value="3"/>
</dbReference>
<dbReference type="InterPro" id="IPR000160">
    <property type="entry name" value="GGDEF_dom"/>
</dbReference>
<dbReference type="InterPro" id="IPR043128">
    <property type="entry name" value="Rev_trsase/Diguanyl_cyclase"/>
</dbReference>
<reference evidence="12 13" key="1">
    <citation type="submission" date="2014-06" db="EMBL/GenBank/DDBJ databases">
        <title>Shewanella sp. YQH10.</title>
        <authorList>
            <person name="Liu Y."/>
            <person name="Zeng R."/>
        </authorList>
    </citation>
    <scope>NUCLEOTIDE SEQUENCE [LARGE SCALE GENOMIC DNA]</scope>
    <source>
        <strain evidence="12 13">YQH10</strain>
    </source>
</reference>
<comment type="cofactor">
    <cofactor evidence="1">
        <name>Mg(2+)</name>
        <dbReference type="ChEBI" id="CHEBI:18420"/>
    </cofactor>
</comment>
<dbReference type="Pfam" id="PF13426">
    <property type="entry name" value="PAS_9"/>
    <property type="match status" value="1"/>
</dbReference>
<dbReference type="PROSITE" id="PS50112">
    <property type="entry name" value="PAS"/>
    <property type="match status" value="2"/>
</dbReference>
<evidence type="ECO:0000256" key="4">
    <source>
        <dbReference type="ARBA" id="ARBA00022692"/>
    </source>
</evidence>
<dbReference type="InterPro" id="IPR001633">
    <property type="entry name" value="EAL_dom"/>
</dbReference>
<feature type="transmembrane region" description="Helical" evidence="7">
    <location>
        <begin position="140"/>
        <end position="158"/>
    </location>
</feature>
<evidence type="ECO:0000313" key="12">
    <source>
        <dbReference type="EMBL" id="KFZ39244.1"/>
    </source>
</evidence>
<keyword evidence="3" id="KW-1003">Cell membrane</keyword>
<dbReference type="InterPro" id="IPR001610">
    <property type="entry name" value="PAC"/>
</dbReference>
<dbReference type="Pfam" id="PF00563">
    <property type="entry name" value="EAL"/>
    <property type="match status" value="1"/>
</dbReference>
<dbReference type="NCBIfam" id="TIGR00254">
    <property type="entry name" value="GGDEF"/>
    <property type="match status" value="1"/>
</dbReference>
<dbReference type="InterPro" id="IPR035919">
    <property type="entry name" value="EAL_sf"/>
</dbReference>
<dbReference type="Pfam" id="PF08447">
    <property type="entry name" value="PAS_3"/>
    <property type="match status" value="2"/>
</dbReference>
<dbReference type="SUPFAM" id="SSF55073">
    <property type="entry name" value="Nucleotide cyclase"/>
    <property type="match status" value="1"/>
</dbReference>
<dbReference type="eggNOG" id="COG5001">
    <property type="taxonomic scope" value="Bacteria"/>
</dbReference>
<dbReference type="Gene3D" id="3.30.70.270">
    <property type="match status" value="1"/>
</dbReference>
<dbReference type="NCBIfam" id="TIGR00229">
    <property type="entry name" value="sensory_box"/>
    <property type="match status" value="3"/>
</dbReference>
<sequence length="1017" mass="115578">MAPNIVLVIVQNAALLLVLVIAYEAIPLNSNSRYKYAWQLLAGVIIGGLCIALMLTPWRLDSGIIYDGRAVLLCMAGLFFGAVPALFAALIASWFRLSIGGIGAEAGMAVIWASVLVGLMWRYWRHYRHEVLQSINIGELLLFSIVAQLPILTANLLLPADIAIEVMFSLAWPAFTIFPLSNALLGFLLSQRLQHKLDQKIKLQDEFLFRSQFDVGNIGISIANADMHWLKVNPGLCRMLGYSEEEMLAMTWADVTHPQDLKTDLTQYQRMMAGEIDSYELEKRFIKKNGEVVYCQITVSCKRQAGAVALVIAGYIDVTVAKVAEQKLSASYDELELVLASSGLGYWNWHIPTDKFVVDQRSAEIMRCSLETLLKGGKQLWYSTIEPRDLKSLLHQLDLHLEGRTPHFSCEFRFQRFDGQQRWMRVNGKVTERSDQGAAINICGVHEDITEQKQREHSLQLAASVYKHSTEAMTVTNSKGQVLNINPAFSAITGFREQDVIGQHVSLLKSQHHSAEDYRHIRQELNREKRWQGELWLTCKDGHEIIVWISINTLTDKEEHDQRWVALFSDITEKKNSERLIWQQANYDPLTGLPNRRMFLEQMSSEIRKAHRRSSKLALLFLDLDYFKEVNDTLGHDMGDRLLQQAAKRLKTCVRESDLVARLGGDEFTLLLMDANDSKGIERVAQQILQQLAEPFQLGDENAYISASIGITLFPDDGASEEILLKHADQAMYAAKEQGRNRFNYFTHSMQQQARYRMKLIQELREAVTGNHFEIYYQPITDLNTQQVVKVEALIRWPHAHRGHIPPAEFIPVAEDTGLIIDIGDWVFYQAVQQVVAWRETYGIDIQISINKSPIQFRDEGARFDAWLNYLTQNSVAGGSICIEITEGLLLEANDNVSTKLLRYRDAGVQVSLDDFGTGYSSLAYLKRFDIDYLKIDRSFTNQLDVDENNVTLCEAIIVMAHKLGIKVIAEGVESQQQADILKGMGCDYAQGYFYSHPLPTEQFEQAYLKHNKRLRG</sequence>
<dbReference type="CDD" id="cd01948">
    <property type="entry name" value="EAL"/>
    <property type="match status" value="1"/>
</dbReference>
<dbReference type="OrthoDB" id="9176779at2"/>
<dbReference type="InterPro" id="IPR029787">
    <property type="entry name" value="Nucleotide_cyclase"/>
</dbReference>
<dbReference type="CDD" id="cd01949">
    <property type="entry name" value="GGDEF"/>
    <property type="match status" value="1"/>
</dbReference>
<evidence type="ECO:0000256" key="5">
    <source>
        <dbReference type="ARBA" id="ARBA00022989"/>
    </source>
</evidence>
<dbReference type="Gene3D" id="3.20.20.450">
    <property type="entry name" value="EAL domain"/>
    <property type="match status" value="1"/>
</dbReference>
<evidence type="ECO:0000256" key="7">
    <source>
        <dbReference type="SAM" id="Phobius"/>
    </source>
</evidence>
<keyword evidence="4 7" id="KW-0812">Transmembrane</keyword>
<feature type="domain" description="PAC" evidence="9">
    <location>
        <begin position="531"/>
        <end position="583"/>
    </location>
</feature>
<proteinExistence type="predicted"/>
<dbReference type="Pfam" id="PF07694">
    <property type="entry name" value="5TM-5TMR_LYT"/>
    <property type="match status" value="1"/>
</dbReference>
<dbReference type="InterPro" id="IPR013655">
    <property type="entry name" value="PAS_fold_3"/>
</dbReference>
<dbReference type="STRING" id="1515746.HR45_02315"/>
<organism evidence="12 13">
    <name type="scientific">Shewanella mangrovi</name>
    <dbReference type="NCBI Taxonomy" id="1515746"/>
    <lineage>
        <taxon>Bacteria</taxon>
        <taxon>Pseudomonadati</taxon>
        <taxon>Pseudomonadota</taxon>
        <taxon>Gammaproteobacteria</taxon>
        <taxon>Alteromonadales</taxon>
        <taxon>Shewanellaceae</taxon>
        <taxon>Shewanella</taxon>
    </lineage>
</organism>
<keyword evidence="6 7" id="KW-0472">Membrane</keyword>
<gene>
    <name evidence="12" type="ORF">HR45_02315</name>
</gene>
<keyword evidence="13" id="KW-1185">Reference proteome</keyword>
<dbReference type="Pfam" id="PF00990">
    <property type="entry name" value="GGDEF"/>
    <property type="match status" value="1"/>
</dbReference>
<feature type="transmembrane region" description="Helical" evidence="7">
    <location>
        <begin position="38"/>
        <end position="58"/>
    </location>
</feature>
<dbReference type="InterPro" id="IPR035965">
    <property type="entry name" value="PAS-like_dom_sf"/>
</dbReference>
<dbReference type="GO" id="GO:0005886">
    <property type="term" value="C:plasma membrane"/>
    <property type="evidence" value="ECO:0007669"/>
    <property type="project" value="UniProtKB-SubCell"/>
</dbReference>
<feature type="transmembrane region" description="Helical" evidence="7">
    <location>
        <begin position="97"/>
        <end position="119"/>
    </location>
</feature>
<protein>
    <submittedName>
        <fullName evidence="12">Diguanylate cyclase</fullName>
    </submittedName>
</protein>
<dbReference type="PROSITE" id="PS50887">
    <property type="entry name" value="GGDEF"/>
    <property type="match status" value="1"/>
</dbReference>
<dbReference type="RefSeq" id="WP_037439245.1">
    <property type="nucleotide sequence ID" value="NZ_JPEO01000001.1"/>
</dbReference>
<comment type="subcellular location">
    <subcellularLocation>
        <location evidence="2">Cell membrane</location>
        <topology evidence="2">Multi-pass membrane protein</topology>
    </subcellularLocation>
</comment>
<comment type="caution">
    <text evidence="12">The sequence shown here is derived from an EMBL/GenBank/DDBJ whole genome shotgun (WGS) entry which is preliminary data.</text>
</comment>
<evidence type="ECO:0000259" key="9">
    <source>
        <dbReference type="PROSITE" id="PS50113"/>
    </source>
</evidence>
<accession>A0A094JMG4</accession>
<evidence type="ECO:0000256" key="2">
    <source>
        <dbReference type="ARBA" id="ARBA00004651"/>
    </source>
</evidence>
<dbReference type="CDD" id="cd00130">
    <property type="entry name" value="PAS"/>
    <property type="match status" value="2"/>
</dbReference>
<dbReference type="Proteomes" id="UP000029264">
    <property type="component" value="Unassembled WGS sequence"/>
</dbReference>
<dbReference type="SMART" id="SM00091">
    <property type="entry name" value="PAS"/>
    <property type="match status" value="3"/>
</dbReference>
<dbReference type="AlphaFoldDB" id="A0A094JMG4"/>
<dbReference type="GO" id="GO:0000155">
    <property type="term" value="F:phosphorelay sensor kinase activity"/>
    <property type="evidence" value="ECO:0007669"/>
    <property type="project" value="InterPro"/>
</dbReference>
<feature type="domain" description="GGDEF" evidence="11">
    <location>
        <begin position="615"/>
        <end position="748"/>
    </location>
</feature>
<evidence type="ECO:0000256" key="3">
    <source>
        <dbReference type="ARBA" id="ARBA00022475"/>
    </source>
</evidence>
<feature type="domain" description="PAC" evidence="9">
    <location>
        <begin position="279"/>
        <end position="330"/>
    </location>
</feature>
<evidence type="ECO:0000313" key="13">
    <source>
        <dbReference type="Proteomes" id="UP000029264"/>
    </source>
</evidence>
<feature type="domain" description="PAS" evidence="8">
    <location>
        <begin position="458"/>
        <end position="528"/>
    </location>
</feature>
<dbReference type="SMART" id="SM00052">
    <property type="entry name" value="EAL"/>
    <property type="match status" value="1"/>
</dbReference>
<dbReference type="SMART" id="SM00086">
    <property type="entry name" value="PAC"/>
    <property type="match status" value="3"/>
</dbReference>
<dbReference type="PROSITE" id="PS50113">
    <property type="entry name" value="PAC"/>
    <property type="match status" value="3"/>
</dbReference>
<dbReference type="PROSITE" id="PS50883">
    <property type="entry name" value="EAL"/>
    <property type="match status" value="1"/>
</dbReference>
<dbReference type="PANTHER" id="PTHR44757:SF2">
    <property type="entry name" value="BIOFILM ARCHITECTURE MAINTENANCE PROTEIN MBAA"/>
    <property type="match status" value="1"/>
</dbReference>
<keyword evidence="5 7" id="KW-1133">Transmembrane helix</keyword>
<feature type="domain" description="EAL" evidence="10">
    <location>
        <begin position="757"/>
        <end position="1012"/>
    </location>
</feature>
<dbReference type="InterPro" id="IPR000700">
    <property type="entry name" value="PAS-assoc_C"/>
</dbReference>
<dbReference type="InterPro" id="IPR000014">
    <property type="entry name" value="PAS"/>
</dbReference>
<feature type="transmembrane region" description="Helical" evidence="7">
    <location>
        <begin position="70"/>
        <end position="91"/>
    </location>
</feature>
<evidence type="ECO:0000259" key="10">
    <source>
        <dbReference type="PROSITE" id="PS50883"/>
    </source>
</evidence>
<name>A0A094JMG4_9GAMM</name>
<feature type="domain" description="PAC" evidence="9">
    <location>
        <begin position="408"/>
        <end position="461"/>
    </location>
</feature>
<evidence type="ECO:0000256" key="6">
    <source>
        <dbReference type="ARBA" id="ARBA00023136"/>
    </source>
</evidence>
<dbReference type="GO" id="GO:0071555">
    <property type="term" value="P:cell wall organization"/>
    <property type="evidence" value="ECO:0007669"/>
    <property type="project" value="InterPro"/>
</dbReference>
<dbReference type="SMART" id="SM00267">
    <property type="entry name" value="GGDEF"/>
    <property type="match status" value="1"/>
</dbReference>
<evidence type="ECO:0000256" key="1">
    <source>
        <dbReference type="ARBA" id="ARBA00001946"/>
    </source>
</evidence>
<evidence type="ECO:0000259" key="8">
    <source>
        <dbReference type="PROSITE" id="PS50112"/>
    </source>
</evidence>